<feature type="region of interest" description="Disordered" evidence="2">
    <location>
        <begin position="1"/>
        <end position="38"/>
    </location>
</feature>
<name>D5ABV9_PICSI</name>
<dbReference type="InterPro" id="IPR013083">
    <property type="entry name" value="Znf_RING/FYVE/PHD"/>
</dbReference>
<dbReference type="PROSITE" id="PS50089">
    <property type="entry name" value="ZF_RING_2"/>
    <property type="match status" value="1"/>
</dbReference>
<protein>
    <recommendedName>
        <fullName evidence="3">RING-type domain-containing protein</fullName>
    </recommendedName>
</protein>
<evidence type="ECO:0000256" key="1">
    <source>
        <dbReference type="PROSITE-ProRule" id="PRU00175"/>
    </source>
</evidence>
<dbReference type="GO" id="GO:0006511">
    <property type="term" value="P:ubiquitin-dependent protein catabolic process"/>
    <property type="evidence" value="ECO:0007669"/>
    <property type="project" value="TreeGrafter"/>
</dbReference>
<dbReference type="SUPFAM" id="SSF57850">
    <property type="entry name" value="RING/U-box"/>
    <property type="match status" value="1"/>
</dbReference>
<proteinExistence type="evidence at transcript level"/>
<dbReference type="InterPro" id="IPR001841">
    <property type="entry name" value="Znf_RING"/>
</dbReference>
<evidence type="ECO:0000259" key="3">
    <source>
        <dbReference type="PROSITE" id="PS50089"/>
    </source>
</evidence>
<dbReference type="PANTHER" id="PTHR22765">
    <property type="entry name" value="RING FINGER AND PROTEASE ASSOCIATED DOMAIN-CONTAINING"/>
    <property type="match status" value="1"/>
</dbReference>
<dbReference type="GO" id="GO:0008270">
    <property type="term" value="F:zinc ion binding"/>
    <property type="evidence" value="ECO:0007669"/>
    <property type="project" value="UniProtKB-KW"/>
</dbReference>
<dbReference type="AlphaFoldDB" id="D5ABV9"/>
<keyword evidence="1" id="KW-0479">Metal-binding</keyword>
<dbReference type="InterPro" id="IPR051826">
    <property type="entry name" value="E3_ubiquitin-ligase_domain"/>
</dbReference>
<sequence>MGQNMGRGVNRNEQGAAWSPGYDRGRRPNMETPTRPFDPWELFDDRIRTGPFNLERLPVHPFSPFQWANTEDDQMFRWQGDPRMSPALRAFVMASPIHRFHNSGRGLTPTEVDTAMKKLKKEIYWPSRKSKEKGRCNEKDCDHTSCPICLDEFEAKQQLLRLPCNHRFHSDCLMPWIKSHALCPICRFDLSGRPPENSDDHAAAAAAPVAATPTDDMLIRAMEEAFDWISSHRR</sequence>
<evidence type="ECO:0000313" key="4">
    <source>
        <dbReference type="EMBL" id="ADE77028.1"/>
    </source>
</evidence>
<dbReference type="GO" id="GO:0061630">
    <property type="term" value="F:ubiquitin protein ligase activity"/>
    <property type="evidence" value="ECO:0007669"/>
    <property type="project" value="TreeGrafter"/>
</dbReference>
<dbReference type="CDD" id="cd16454">
    <property type="entry name" value="RING-H2_PA-TM-RING"/>
    <property type="match status" value="1"/>
</dbReference>
<evidence type="ECO:0000256" key="2">
    <source>
        <dbReference type="SAM" id="MobiDB-lite"/>
    </source>
</evidence>
<accession>D5ABV9</accession>
<dbReference type="SMART" id="SM00184">
    <property type="entry name" value="RING"/>
    <property type="match status" value="1"/>
</dbReference>
<feature type="domain" description="RING-type" evidence="3">
    <location>
        <begin position="146"/>
        <end position="187"/>
    </location>
</feature>
<dbReference type="OMA" id="RSHGKCP"/>
<dbReference type="Gene3D" id="3.30.40.10">
    <property type="entry name" value="Zinc/RING finger domain, C3HC4 (zinc finger)"/>
    <property type="match status" value="1"/>
</dbReference>
<dbReference type="Pfam" id="PF13639">
    <property type="entry name" value="zf-RING_2"/>
    <property type="match status" value="1"/>
</dbReference>
<keyword evidence="1" id="KW-0863">Zinc-finger</keyword>
<dbReference type="EMBL" id="BT123727">
    <property type="protein sequence ID" value="ADE77028.1"/>
    <property type="molecule type" value="mRNA"/>
</dbReference>
<organism evidence="4">
    <name type="scientific">Picea sitchensis</name>
    <name type="common">Sitka spruce</name>
    <name type="synonym">Pinus sitchensis</name>
    <dbReference type="NCBI Taxonomy" id="3332"/>
    <lineage>
        <taxon>Eukaryota</taxon>
        <taxon>Viridiplantae</taxon>
        <taxon>Streptophyta</taxon>
        <taxon>Embryophyta</taxon>
        <taxon>Tracheophyta</taxon>
        <taxon>Spermatophyta</taxon>
        <taxon>Pinopsida</taxon>
        <taxon>Pinidae</taxon>
        <taxon>Conifers I</taxon>
        <taxon>Pinales</taxon>
        <taxon>Pinaceae</taxon>
        <taxon>Picea</taxon>
    </lineage>
</organism>
<reference evidence="4" key="1">
    <citation type="submission" date="2010-04" db="EMBL/GenBank/DDBJ databases">
        <authorList>
            <person name="Reid K.E."/>
            <person name="Liao N."/>
            <person name="Chan S."/>
            <person name="Docking R."/>
            <person name="Taylor G."/>
            <person name="Moore R."/>
            <person name="Mayo M."/>
            <person name="Munro S."/>
            <person name="King J."/>
            <person name="Yanchuk A."/>
            <person name="Holt R."/>
            <person name="Jones S."/>
            <person name="Marra M."/>
            <person name="Ritland C.E."/>
            <person name="Ritland K."/>
            <person name="Bohlmann J."/>
        </authorList>
    </citation>
    <scope>NUCLEOTIDE SEQUENCE</scope>
    <source>
        <tissue evidence="4">Bud</tissue>
    </source>
</reference>
<keyword evidence="1" id="KW-0862">Zinc</keyword>